<dbReference type="Proteomes" id="UP000031666">
    <property type="component" value="Unassembled WGS sequence"/>
</dbReference>
<reference evidence="3 4" key="3">
    <citation type="submission" date="2015-01" db="EMBL/GenBank/DDBJ databases">
        <title>Vibrio sp. C94 JCM 19241 whole genome shotgun sequence.</title>
        <authorList>
            <person name="Sawabe T."/>
            <person name="Meirelles P."/>
            <person name="Feng G."/>
            <person name="Sayaka M."/>
            <person name="Hattori M."/>
            <person name="Ohkuma M."/>
        </authorList>
    </citation>
    <scope>NUCLEOTIDE SEQUENCE [LARGE SCALE GENOMIC DNA]</scope>
    <source>
        <strain evidence="4">JCM 19241</strain>
        <strain evidence="3">JCM19241</strain>
    </source>
</reference>
<dbReference type="EMBL" id="BBRZ01000115">
    <property type="protein sequence ID" value="GAM58968.1"/>
    <property type="molecule type" value="Genomic_DNA"/>
</dbReference>
<organism evidence="2 5">
    <name type="scientific">Vibrio ishigakensis</name>
    <dbReference type="NCBI Taxonomy" id="1481914"/>
    <lineage>
        <taxon>Bacteria</taxon>
        <taxon>Pseudomonadati</taxon>
        <taxon>Pseudomonadota</taxon>
        <taxon>Gammaproteobacteria</taxon>
        <taxon>Vibrionales</taxon>
        <taxon>Vibrionaceae</taxon>
        <taxon>Vibrio</taxon>
    </lineage>
</organism>
<reference evidence="1 6" key="1">
    <citation type="submission" date="2015-01" db="EMBL/GenBank/DDBJ databases">
        <title>Vibrio sp. C1 JCM 19231 whole genome shotgun sequence.</title>
        <authorList>
            <person name="Sawabe T."/>
            <person name="Meirelles P."/>
            <person name="Feng G."/>
            <person name="Sayaka M."/>
            <person name="Hattori M."/>
            <person name="Ohkuma M."/>
        </authorList>
    </citation>
    <scope>NUCLEOTIDE SEQUENCE [LARGE SCALE GENOMIC DNA]</scope>
    <source>
        <strain evidence="6">JCM 19231</strain>
        <strain evidence="1">JCM19231</strain>
    </source>
</reference>
<accession>A0A0B8PEY6</accession>
<reference evidence="4 5" key="4">
    <citation type="submission" date="2015-01" db="EMBL/GenBank/DDBJ databases">
        <authorList>
            <consortium name="NBRP consortium"/>
            <person name="Sawabe T."/>
            <person name="Meirelles P."/>
            <person name="Feng G."/>
            <person name="Sayaka M."/>
            <person name="Hattori M."/>
            <person name="Ohkuma M."/>
        </authorList>
    </citation>
    <scope>NUCLEOTIDE SEQUENCE [LARGE SCALE GENOMIC DNA]</scope>
    <source>
        <strain evidence="6">JCM 19231</strain>
        <strain evidence="4">JCM 19241</strain>
        <strain evidence="1">JCM19231</strain>
        <strain evidence="2 5">JCM19232</strain>
        <strain evidence="3">JCM19241</strain>
    </source>
</reference>
<proteinExistence type="predicted"/>
<evidence type="ECO:0000313" key="5">
    <source>
        <dbReference type="Proteomes" id="UP000031670"/>
    </source>
</evidence>
<name>A0A0B8PEY6_9VIBR</name>
<dbReference type="EMBL" id="BBSA01000008">
    <property type="protein sequence ID" value="GAM63212.1"/>
    <property type="molecule type" value="Genomic_DNA"/>
</dbReference>
<evidence type="ECO:0000313" key="1">
    <source>
        <dbReference type="EMBL" id="GAM58968.1"/>
    </source>
</evidence>
<dbReference type="AlphaFoldDB" id="A0A0B8PEY6"/>
<accession>A0A0B8QFJ8</accession>
<dbReference type="RefSeq" id="WP_261835920.1">
    <property type="nucleotide sequence ID" value="NZ_AP024882.1"/>
</dbReference>
<gene>
    <name evidence="1" type="ORF">JCM19231_545</name>
    <name evidence="2" type="ORF">JCM19232_1359</name>
    <name evidence="3" type="ORF">JCM19241_5114</name>
</gene>
<dbReference type="EMBL" id="BBSC01000002">
    <property type="protein sequence ID" value="GAM73918.1"/>
    <property type="molecule type" value="Genomic_DNA"/>
</dbReference>
<evidence type="ECO:0000313" key="6">
    <source>
        <dbReference type="Proteomes" id="UP000031671"/>
    </source>
</evidence>
<evidence type="ECO:0000313" key="2">
    <source>
        <dbReference type="EMBL" id="GAM63212.1"/>
    </source>
</evidence>
<evidence type="ECO:0000313" key="3">
    <source>
        <dbReference type="EMBL" id="GAM73918.1"/>
    </source>
</evidence>
<dbReference type="Proteomes" id="UP000031670">
    <property type="component" value="Unassembled WGS sequence"/>
</dbReference>
<accession>A0A0B8P6Y2</accession>
<evidence type="ECO:0000313" key="4">
    <source>
        <dbReference type="Proteomes" id="UP000031666"/>
    </source>
</evidence>
<sequence length="80" mass="9379">MEEVKLGIDVIKDQQAVEYHWVRTMYVEGYTDQQIDHYIMQCFGGDTVFAHLFRKVALHQESIYVLMQYLGHAPSSLENI</sequence>
<dbReference type="Proteomes" id="UP000031671">
    <property type="component" value="Unassembled WGS sequence"/>
</dbReference>
<reference evidence="2 5" key="2">
    <citation type="submission" date="2015-01" db="EMBL/GenBank/DDBJ databases">
        <title>Vibrio sp. C5 JCM 19232 whole genome shotgun sequence.</title>
        <authorList>
            <person name="Sawabe T."/>
            <person name="Meirelles P."/>
            <person name="Feng G."/>
            <person name="Sayaka M."/>
            <person name="Hattori M."/>
            <person name="Ohkuma M."/>
        </authorList>
    </citation>
    <scope>NUCLEOTIDE SEQUENCE [LARGE SCALE GENOMIC DNA]</scope>
    <source>
        <strain evidence="2 5">JCM19232</strain>
    </source>
</reference>
<keyword evidence="6" id="KW-1185">Reference proteome</keyword>
<comment type="caution">
    <text evidence="2">The sequence shown here is derived from an EMBL/GenBank/DDBJ whole genome shotgun (WGS) entry which is preliminary data.</text>
</comment>
<protein>
    <submittedName>
        <fullName evidence="2">Uncharacterized protein</fullName>
    </submittedName>
</protein>